<evidence type="ECO:0000313" key="4">
    <source>
        <dbReference type="EMBL" id="BAS00143.1"/>
    </source>
</evidence>
<name>A0A0H5BD29_BLAVI</name>
<dbReference type="AlphaFoldDB" id="A0A0H5BD29"/>
<accession>A0A0H5BD29</accession>
<evidence type="ECO:0000256" key="1">
    <source>
        <dbReference type="ARBA" id="ARBA00006407"/>
    </source>
</evidence>
<protein>
    <submittedName>
        <fullName evidence="4">Ubiquinol-cytochrome C chaperone</fullName>
    </submittedName>
</protein>
<keyword evidence="6" id="KW-1185">Reference proteome</keyword>
<dbReference type="EMBL" id="AP014854">
    <property type="protein sequence ID" value="BAS00143.1"/>
    <property type="molecule type" value="Genomic_DNA"/>
</dbReference>
<reference evidence="4" key="1">
    <citation type="journal article" date="2015" name="Genome Announc.">
        <title>Complete Genome Sequence of the Bacteriochlorophyll b-Producing Photosynthetic Bacterium Blastochloris viridis.</title>
        <authorList>
            <person name="Tsukatani Y."/>
            <person name="Hirose Y."/>
            <person name="Harada J."/>
            <person name="Misawa N."/>
            <person name="Mori K."/>
            <person name="Inoue K."/>
            <person name="Tamiaki H."/>
        </authorList>
    </citation>
    <scope>NUCLEOTIDE SEQUENCE [LARGE SCALE GENOMIC DNA]</scope>
    <source>
        <strain evidence="4">DSM 133</strain>
    </source>
</reference>
<reference evidence="5" key="2">
    <citation type="submission" date="2015-11" db="EMBL/GenBank/DDBJ databases">
        <authorList>
            <person name="Zhang Y."/>
            <person name="Guo Z."/>
        </authorList>
    </citation>
    <scope>NUCLEOTIDE SEQUENCE</scope>
    <source>
        <strain evidence="5">1</strain>
    </source>
</reference>
<dbReference type="PIRSF" id="PIRSF032079">
    <property type="entry name" value="UCP032079"/>
    <property type="match status" value="1"/>
</dbReference>
<dbReference type="Pfam" id="PF03981">
    <property type="entry name" value="Ubiq_cyt_C_chap"/>
    <property type="match status" value="1"/>
</dbReference>
<evidence type="ECO:0000313" key="6">
    <source>
        <dbReference type="Proteomes" id="UP000065734"/>
    </source>
</evidence>
<dbReference type="InterPro" id="IPR007129">
    <property type="entry name" value="Ubiqinol_cyt_c_chaperone_CPB3"/>
</dbReference>
<reference evidence="6" key="3">
    <citation type="journal article" date="2016" name="Genome Announc.">
        <title>Revised genome sequence of the purple photosynthetic bacterium Blastochloris viridis.</title>
        <authorList>
            <person name="Liu L.N."/>
            <person name="Faulkner M."/>
            <person name="Liu X."/>
            <person name="Huang F."/>
            <person name="Darby A.C."/>
            <person name="Hall N."/>
        </authorList>
    </citation>
    <scope>NUCLEOTIDE SEQUENCE [LARGE SCALE GENOMIC DNA]</scope>
    <source>
        <strain evidence="6">ATCC 19567 / DSM 133 / F</strain>
    </source>
</reference>
<evidence type="ECO:0000259" key="3">
    <source>
        <dbReference type="Pfam" id="PF03981"/>
    </source>
</evidence>
<comment type="similarity">
    <text evidence="1">Belongs to the CBP3 family.</text>
</comment>
<dbReference type="Proteomes" id="UP000065734">
    <property type="component" value="Chromosome I"/>
</dbReference>
<dbReference type="OrthoDB" id="7158889at2"/>
<gene>
    <name evidence="4" type="ORF">BV133_2549</name>
    <name evidence="5" type="ORF">BVIRIDIS_16250</name>
</gene>
<comment type="similarity">
    <text evidence="2">Belongs to the UPF0174 family.</text>
</comment>
<dbReference type="EMBL" id="LN907867">
    <property type="protein sequence ID" value="CUU42611.1"/>
    <property type="molecule type" value="Genomic_DNA"/>
</dbReference>
<dbReference type="InterPro" id="IPR014569">
    <property type="entry name" value="Ubq_cyt-c_CBP3-rel"/>
</dbReference>
<evidence type="ECO:0000313" key="5">
    <source>
        <dbReference type="EMBL" id="CUU42611.1"/>
    </source>
</evidence>
<evidence type="ECO:0000256" key="2">
    <source>
        <dbReference type="ARBA" id="ARBA00006436"/>
    </source>
</evidence>
<organism evidence="5 6">
    <name type="scientific">Blastochloris viridis</name>
    <name type="common">Rhodopseudomonas viridis</name>
    <dbReference type="NCBI Taxonomy" id="1079"/>
    <lineage>
        <taxon>Bacteria</taxon>
        <taxon>Pseudomonadati</taxon>
        <taxon>Pseudomonadota</taxon>
        <taxon>Alphaproteobacteria</taxon>
        <taxon>Hyphomicrobiales</taxon>
        <taxon>Blastochloridaceae</taxon>
        <taxon>Blastochloris</taxon>
    </lineage>
</organism>
<feature type="domain" description="Ubiquinol-cytochrome c chaperone" evidence="3">
    <location>
        <begin position="33"/>
        <end position="172"/>
    </location>
</feature>
<dbReference type="KEGG" id="bvr:BVIR_2180"/>
<dbReference type="RefSeq" id="WP_055037633.1">
    <property type="nucleotide sequence ID" value="NZ_AP014854.2"/>
</dbReference>
<sequence length="180" mass="19407">MFGLFRTTRRGAAVRRLYGAIVAQARTPHFYAACGVPDTVAGRLDLLMLHLALFLRRLAGEPDEMRPLGQAVFDGFARDIENQLREFGLGDHTVPKQMRAVVESFYGRLKAYDSALEEAGNGALEAALARNLFAGEVADPARLPHLASYVRAVVAHLAAQPATAFAAGELAFPDPGGPFD</sequence>
<dbReference type="STRING" id="1079.BVIR_2180"/>
<dbReference type="PANTHER" id="PTHR12184:SF1">
    <property type="entry name" value="UBIQUINOL-CYTOCHROME-C REDUCTASE COMPLEX ASSEMBLY FACTOR 1"/>
    <property type="match status" value="1"/>
</dbReference>
<dbReference type="PANTHER" id="PTHR12184">
    <property type="entry name" value="UBIQUINOL-CYTOCHROME C REDUCTASE COMPLEX ASSEMBLY FACTOR 1 FAMILY MEMBER"/>
    <property type="match status" value="1"/>
</dbReference>
<proteinExistence type="inferred from homology"/>
<dbReference type="InterPro" id="IPR021150">
    <property type="entry name" value="Ubiq_cyt_c_chap"/>
</dbReference>